<evidence type="ECO:0000256" key="16">
    <source>
        <dbReference type="PIRSR" id="PIRSR005562-1"/>
    </source>
</evidence>
<dbReference type="FunFam" id="3.20.20.70:FF:000078">
    <property type="entry name" value="Fatty acid synthase beta subunit dehydratase"/>
    <property type="match status" value="1"/>
</dbReference>
<dbReference type="InterPro" id="IPR014043">
    <property type="entry name" value="Acyl_transferase_dom"/>
</dbReference>
<keyword evidence="6 15" id="KW-0560">Oxidoreductase</keyword>
<evidence type="ECO:0000256" key="15">
    <source>
        <dbReference type="PIRNR" id="PIRNR005562"/>
    </source>
</evidence>
<dbReference type="GO" id="GO:0004314">
    <property type="term" value="F:[acyl-carrier-protein] S-malonyltransferase activity"/>
    <property type="evidence" value="ECO:0007669"/>
    <property type="project" value="UniProtKB-EC"/>
</dbReference>
<evidence type="ECO:0000256" key="12">
    <source>
        <dbReference type="ARBA" id="ARBA00048536"/>
    </source>
</evidence>
<dbReference type="SUPFAM" id="SSF52151">
    <property type="entry name" value="FabD/lysophospholipase-like"/>
    <property type="match status" value="2"/>
</dbReference>
<dbReference type="SMART" id="SM00827">
    <property type="entry name" value="PKS_AT"/>
    <property type="match status" value="1"/>
</dbReference>
<dbReference type="InParanoid" id="A0A165FH31"/>
<dbReference type="GO" id="GO:0004313">
    <property type="term" value="F:[acyl-carrier-protein] S-acetyltransferase activity"/>
    <property type="evidence" value="ECO:0007669"/>
    <property type="project" value="UniProtKB-EC"/>
</dbReference>
<evidence type="ECO:0000256" key="6">
    <source>
        <dbReference type="ARBA" id="ARBA00023002"/>
    </source>
</evidence>
<feature type="active site" description="For malonyltransferase activity" evidence="16">
    <location>
        <position position="1739"/>
    </location>
</feature>
<keyword evidence="3 15" id="KW-0808">Transferase</keyword>
<dbReference type="Pfam" id="PF16073">
    <property type="entry name" value="SAT"/>
    <property type="match status" value="1"/>
</dbReference>
<dbReference type="InterPro" id="IPR001227">
    <property type="entry name" value="Ac_transferase_dom_sf"/>
</dbReference>
<evidence type="ECO:0000256" key="3">
    <source>
        <dbReference type="ARBA" id="ARBA00022679"/>
    </source>
</evidence>
<feature type="domain" description="Malonyl-CoA:ACP transacylase (MAT)" evidence="17">
    <location>
        <begin position="1595"/>
        <end position="1920"/>
    </location>
</feature>
<dbReference type="Gene3D" id="6.10.60.10">
    <property type="match status" value="1"/>
</dbReference>
<dbReference type="Pfam" id="PF08354">
    <property type="entry name" value="Fas1-AflB-like_hel"/>
    <property type="match status" value="1"/>
</dbReference>
<dbReference type="PRINTS" id="PR01483">
    <property type="entry name" value="FASYNTHASE"/>
</dbReference>
<dbReference type="InterPro" id="IPR029069">
    <property type="entry name" value="HotDog_dom_sf"/>
</dbReference>
<protein>
    <recommendedName>
        <fullName evidence="17">Malonyl-CoA:ACP transacylase (MAT) domain-containing protein</fullName>
    </recommendedName>
</protein>
<dbReference type="Pfam" id="PF13452">
    <property type="entry name" value="FAS1_DH_region"/>
    <property type="match status" value="1"/>
</dbReference>
<evidence type="ECO:0000313" key="19">
    <source>
        <dbReference type="Proteomes" id="UP000076632"/>
    </source>
</evidence>
<comment type="similarity">
    <text evidence="2 15">Belongs to the fungal fatty acid synthetase subunit beta family.</text>
</comment>
<dbReference type="Pfam" id="PF00698">
    <property type="entry name" value="Acyl_transf_1"/>
    <property type="match status" value="1"/>
</dbReference>
<dbReference type="InterPro" id="IPR039569">
    <property type="entry name" value="FAS1-like_DH_region"/>
</dbReference>
<dbReference type="Gene3D" id="3.40.366.10">
    <property type="entry name" value="Malonyl-Coenzyme A Acyl Carrier Protein, domain 2"/>
    <property type="match status" value="3"/>
</dbReference>
<dbReference type="InterPro" id="IPR032088">
    <property type="entry name" value="SAT"/>
</dbReference>
<dbReference type="PANTHER" id="PTHR10982">
    <property type="entry name" value="MALONYL COA-ACYL CARRIER PROTEIN TRANSACYLASE"/>
    <property type="match status" value="1"/>
</dbReference>
<dbReference type="Pfam" id="PF22235">
    <property type="entry name" value="FAS1_thioest_ins"/>
    <property type="match status" value="1"/>
</dbReference>
<sequence length="1988" mass="222425">MASIIREFKVTHNDISYHFHANQPGVAGDIDRQQQEFQRFLRDADLVKNSQLQSPICLALIFLGFLANKDETAELANAAFHQIKSDVDDNGGIRNLLDLPDDKKVKRRAIAAYYALRANGQTNHGALWTAAENGSALVYAVFGGQGSSNANAFWMLQELFNLYRRQLEDFINLVSSILLELSELRETHHLFQHHPLAIRRWLFQPQTIPDEATLASSPYSFPLIGVLSLAQFSILAHLLQSDPGQVIRRFKGITGHSQGIVVATLLSQSNSWQSYFEISRSALTILFWIGYESHQAAQSLLVTAWRSNEESIRQGLGRPSCMLSVRGINQWDIEKMITWSNEQLVPEDHVHLALVNSWDNFVVGGPPQSLWRLYRLLKDSSAEPDLDQSRTPFTERKPVIVQQFLPISAPFHTPHLADAAVVVKRKLQGLTLPGIPNILEFPGQNGLEIQDNTASCVIDMLVDSIMVQQAHWPRAVAFPGATHILSFADRGLTGLLAKLKEGRGVLLVLANENDTSDLGIWPQYVLFEHTLPWNLKVPSWGEQFGPRAYRLSNDKLTLQTKFTQLLDKPPIMVAGMTPTTVHPDFVATIINAGYHVELAGGGYFNAASFAKAIRNLTACIREGQGITINLIYASPRAITWQIPLIHQLINEGIAIEGLTIGAGVPSLDVAQIYISTLGLKHISFKPGSISAIHDVLGIAKAFPSQTIVLQWTGGRGGGHHSYEDFHQPIIETYGMIRRLANVILVAGSGFGDAKGSYQYLTGTWAERFERPHMPFDGILIGSRLMVAKEAYTSLPAKQLIVQTAGTEQWEKTYSEPVGGIITVRSEMGHPIHKLATRGVRLWAELDQQIFSLPRDQRLGALLQNKTWIVHRLNADFAKPWFGQNSAGEAVDLEDMTYSGVLERLIQLMYLDQHGRWVDGSYVEIVHCFAQRAIERLSAQFALNNEYIHQNPHGFLREFRSYIERAQDTLLHPDDIAFFLGTCRFGSHKPVNFIPLLDENFEYWFKKDSLWQSEDIEAVCNDAGRICILHGPVAAKYSQRVDEGAGEILDGIYHGYLDLFHQEHNCGDTVTDPELLKAGTSANALLRSLFQQSYILQGTKRVLNPLKKIFGSESGCSLQIGQGDEMIVMEKELTPGFRDLIRVSSKEDGKQIVISLSGESRIETNRSFSLSFMFIHDHTNKDYPWQEDLDGRIHRIQSFYGDLWSVTSTKSGMRSVFQGPKQRLDRHLLGSLLSAVNIPGHNNVQRDVFPLDVLVLLAWNALVGPIVQEDANLDLLQLLHHSHSSEYRPGITPLRVGDTVTTTGQLQSIIIGPQGKSFKVKAEVKRQEQHIADVISTFLVRGKYDDYHQMFAQEEEPDIYLNVETEVDEAVLYSQTWLKLKDSTKPLRNSRLLFKVKNVTHWADQDHVATMQTDGKVFVVESRDLKEIGIVKFAAKICKGNPVLEFLRRRGEVGAKKLQLDSPGWNGLASMDFTTPASNQHYAQVSRDFNPIHSSSLFASWVGLPDIITHGMLTAALSRAALSYLLDDHSHRRIRRFSVSFVGLVFPGDALTMNFTHFAMVQGRQLLQVVVRKRGSKAEVVLDGEAEIEQEQTAYVFTGQGSQEPRMGMQLYESSSTARRVWDQADRFFCSNYGLSILHIVIHNPKTLTVRFGGKLGRHIRENYLRMMVEVPQPSDGQNQKCVLPGLTSSSTSFTFHNARGLLYTTQFAQPAILLTEMAMTKYLRTKGVVKEGSVFAGHSLGEYGALAAFGDILPFETLLDIVFYRGLAMQSLVHRDKDGRSEFSMLAVNPSRVGSWFTERALEVVVQTIASTSNDLLEIVNFNAACEQYVCAGHVRTLVALTGVLDEMTRIPSSRTILSASPASLEPGSQFHNLIQKHLKRAQEQPSLQKFLVRGLATTPLQGIDVPFHSHYLQPGVSEYRKFLQQKIPENGVQAEMLVGKYIPNLIGRPFSLDASFVREVYKITRSALLQDIPETNQGPKIMAATLE</sequence>
<dbReference type="Pfam" id="PF17951">
    <property type="entry name" value="FAS_meander"/>
    <property type="match status" value="1"/>
</dbReference>
<dbReference type="STRING" id="1328760.A0A165FH31"/>
<evidence type="ECO:0000256" key="11">
    <source>
        <dbReference type="ARBA" id="ARBA00048462"/>
    </source>
</evidence>
<dbReference type="GeneID" id="28899583"/>
<dbReference type="SUPFAM" id="SSF54637">
    <property type="entry name" value="Thioesterase/thiol ester dehydrase-isomerase"/>
    <property type="match status" value="1"/>
</dbReference>
<dbReference type="Gene3D" id="3.20.20.70">
    <property type="entry name" value="Aldolase class I"/>
    <property type="match status" value="1"/>
</dbReference>
<dbReference type="PANTHER" id="PTHR10982:SF21">
    <property type="entry name" value="FATTY ACID SYNTHASE SUBUNIT BETA"/>
    <property type="match status" value="1"/>
</dbReference>
<feature type="active site" description="For acetyltransferase activity" evidence="16">
    <location>
        <position position="257"/>
    </location>
</feature>
<dbReference type="PIRSF" id="PIRSF005562">
    <property type="entry name" value="FAS_yeast_beta"/>
    <property type="match status" value="1"/>
</dbReference>
<dbReference type="InterPro" id="IPR013565">
    <property type="entry name" value="Fas1/AflB-like_central"/>
</dbReference>
<dbReference type="InterPro" id="IPR016035">
    <property type="entry name" value="Acyl_Trfase/lysoPLipase"/>
</dbReference>
<dbReference type="GO" id="GO:0005835">
    <property type="term" value="C:fatty acid synthase complex"/>
    <property type="evidence" value="ECO:0007669"/>
    <property type="project" value="UniProtKB-UniRule"/>
</dbReference>
<evidence type="ECO:0000256" key="10">
    <source>
        <dbReference type="ARBA" id="ARBA00048237"/>
    </source>
</evidence>
<comment type="catalytic activity">
    <reaction evidence="11">
        <text>holo-[ACP] + malonyl-CoA = malonyl-[ACP] + CoA</text>
        <dbReference type="Rhea" id="RHEA:41792"/>
        <dbReference type="Rhea" id="RHEA-COMP:9623"/>
        <dbReference type="Rhea" id="RHEA-COMP:9685"/>
        <dbReference type="ChEBI" id="CHEBI:57287"/>
        <dbReference type="ChEBI" id="CHEBI:57384"/>
        <dbReference type="ChEBI" id="CHEBI:64479"/>
        <dbReference type="ChEBI" id="CHEBI:78449"/>
        <dbReference type="EC" id="2.3.1.39"/>
    </reaction>
</comment>
<accession>A0A165FH31</accession>
<dbReference type="Gene3D" id="1.20.930.70">
    <property type="match status" value="1"/>
</dbReference>
<organism evidence="18 19">
    <name type="scientific">Xylona heveae (strain CBS 132557 / TC161)</name>
    <dbReference type="NCBI Taxonomy" id="1328760"/>
    <lineage>
        <taxon>Eukaryota</taxon>
        <taxon>Fungi</taxon>
        <taxon>Dikarya</taxon>
        <taxon>Ascomycota</taxon>
        <taxon>Pezizomycotina</taxon>
        <taxon>Xylonomycetes</taxon>
        <taxon>Xylonales</taxon>
        <taxon>Xylonaceae</taxon>
        <taxon>Xylona</taxon>
    </lineage>
</organism>
<dbReference type="GO" id="GO:0004312">
    <property type="term" value="F:fatty acid synthase activity"/>
    <property type="evidence" value="ECO:0007669"/>
    <property type="project" value="InterPro"/>
</dbReference>
<keyword evidence="7 15" id="KW-0520">NAD</keyword>
<comment type="catalytic activity">
    <reaction evidence="12">
        <text>(9Z)-octadecenoyl-[ACP] + H2O = (9Z)-octadecenoate + holo-[ACP] + H(+)</text>
        <dbReference type="Rhea" id="RHEA:15057"/>
        <dbReference type="Rhea" id="RHEA-COMP:9685"/>
        <dbReference type="Rhea" id="RHEA-COMP:9924"/>
        <dbReference type="ChEBI" id="CHEBI:15377"/>
        <dbReference type="ChEBI" id="CHEBI:15378"/>
        <dbReference type="ChEBI" id="CHEBI:30823"/>
        <dbReference type="ChEBI" id="CHEBI:64479"/>
        <dbReference type="ChEBI" id="CHEBI:78783"/>
        <dbReference type="EC" id="3.1.2.14"/>
    </reaction>
</comment>
<dbReference type="InterPro" id="IPR016452">
    <property type="entry name" value="Fas1/AflB-like"/>
</dbReference>
<dbReference type="Gene3D" id="3.30.70.3330">
    <property type="match status" value="1"/>
</dbReference>
<evidence type="ECO:0000256" key="9">
    <source>
        <dbReference type="ARBA" id="ARBA00023268"/>
    </source>
</evidence>
<dbReference type="InterPro" id="IPR003965">
    <property type="entry name" value="Fatty_acid_synthase"/>
</dbReference>
<dbReference type="Gene3D" id="3.30.70.3320">
    <property type="match status" value="1"/>
</dbReference>
<dbReference type="Gene3D" id="3.10.129.10">
    <property type="entry name" value="Hotdog Thioesterase"/>
    <property type="match status" value="1"/>
</dbReference>
<dbReference type="GO" id="GO:0006633">
    <property type="term" value="P:fatty acid biosynthetic process"/>
    <property type="evidence" value="ECO:0007669"/>
    <property type="project" value="InterPro"/>
</dbReference>
<evidence type="ECO:0000256" key="5">
    <source>
        <dbReference type="ARBA" id="ARBA00022857"/>
    </source>
</evidence>
<dbReference type="InterPro" id="IPR013785">
    <property type="entry name" value="Aldolase_TIM"/>
</dbReference>
<evidence type="ECO:0000256" key="13">
    <source>
        <dbReference type="ARBA" id="ARBA00048572"/>
    </source>
</evidence>
<proteinExistence type="inferred from homology"/>
<dbReference type="Pfam" id="PF01575">
    <property type="entry name" value="MaoC_dehydratas"/>
    <property type="match status" value="1"/>
</dbReference>
<dbReference type="GO" id="GO:0004318">
    <property type="term" value="F:enoyl-[acyl-carrier-protein] reductase (NADH) activity"/>
    <property type="evidence" value="ECO:0007669"/>
    <property type="project" value="UniProtKB-UniRule"/>
</dbReference>
<evidence type="ECO:0000256" key="1">
    <source>
        <dbReference type="ARBA" id="ARBA00001055"/>
    </source>
</evidence>
<dbReference type="EMBL" id="KV407462">
    <property type="protein sequence ID" value="KZF20973.1"/>
    <property type="molecule type" value="Genomic_DNA"/>
</dbReference>
<comment type="catalytic activity">
    <reaction evidence="14">
        <text>holo-[ACP] + acetyl-CoA = acetyl-[ACP] + CoA</text>
        <dbReference type="Rhea" id="RHEA:41788"/>
        <dbReference type="Rhea" id="RHEA-COMP:9621"/>
        <dbReference type="Rhea" id="RHEA-COMP:9685"/>
        <dbReference type="ChEBI" id="CHEBI:57287"/>
        <dbReference type="ChEBI" id="CHEBI:57288"/>
        <dbReference type="ChEBI" id="CHEBI:64479"/>
        <dbReference type="ChEBI" id="CHEBI:78446"/>
        <dbReference type="EC" id="2.3.1.38"/>
    </reaction>
</comment>
<evidence type="ECO:0000259" key="17">
    <source>
        <dbReference type="SMART" id="SM00827"/>
    </source>
</evidence>
<evidence type="ECO:0000256" key="14">
    <source>
        <dbReference type="ARBA" id="ARBA00048835"/>
    </source>
</evidence>
<dbReference type="GO" id="GO:0016297">
    <property type="term" value="F:fatty acyl-[ACP] hydrolase activity"/>
    <property type="evidence" value="ECO:0007669"/>
    <property type="project" value="UniProtKB-EC"/>
</dbReference>
<evidence type="ECO:0000256" key="8">
    <source>
        <dbReference type="ARBA" id="ARBA00023239"/>
    </source>
</evidence>
<name>A0A165FH31_XYLHT</name>
<keyword evidence="19" id="KW-1185">Reference proteome</keyword>
<dbReference type="SUPFAM" id="SSF51412">
    <property type="entry name" value="Inosine monophosphate dehydrogenase (IMPDH)"/>
    <property type="match status" value="1"/>
</dbReference>
<comment type="catalytic activity">
    <reaction evidence="10">
        <text>acetyl-CoA + n malonyl-CoA + 2n NADPH + 4n H(+) = a long-chain-acyl-CoA + n CoA + n CO2 + 2n NADP(+).</text>
        <dbReference type="EC" id="2.3.1.86"/>
    </reaction>
</comment>
<reference evidence="18 19" key="1">
    <citation type="journal article" date="2016" name="Fungal Biol.">
        <title>The genome of Xylona heveae provides a window into fungal endophytism.</title>
        <authorList>
            <person name="Gazis R."/>
            <person name="Kuo A."/>
            <person name="Riley R."/>
            <person name="LaButti K."/>
            <person name="Lipzen A."/>
            <person name="Lin J."/>
            <person name="Amirebrahimi M."/>
            <person name="Hesse C.N."/>
            <person name="Spatafora J.W."/>
            <person name="Henrissat B."/>
            <person name="Hainaut M."/>
            <person name="Grigoriev I.V."/>
            <person name="Hibbett D.S."/>
        </authorList>
    </citation>
    <scope>NUCLEOTIDE SEQUENCE [LARGE SCALE GENOMIC DNA]</scope>
    <source>
        <strain evidence="18 19">TC161</strain>
    </source>
</reference>
<dbReference type="CDD" id="cd03447">
    <property type="entry name" value="FAS_MaoC"/>
    <property type="match status" value="1"/>
</dbReference>
<dbReference type="OMA" id="CAGHVRN"/>
<dbReference type="InterPro" id="IPR050830">
    <property type="entry name" value="Fungal_FAS"/>
</dbReference>
<dbReference type="InterPro" id="IPR002539">
    <property type="entry name" value="MaoC-like_dom"/>
</dbReference>
<comment type="catalytic activity">
    <reaction evidence="13">
        <text>a 2,3-saturated acyl-[ACP] + NAD(+) = a (2E)-enoyl-[ACP] + NADH + H(+)</text>
        <dbReference type="Rhea" id="RHEA:10240"/>
        <dbReference type="Rhea" id="RHEA-COMP:9925"/>
        <dbReference type="Rhea" id="RHEA-COMP:9926"/>
        <dbReference type="ChEBI" id="CHEBI:15378"/>
        <dbReference type="ChEBI" id="CHEBI:57540"/>
        <dbReference type="ChEBI" id="CHEBI:57945"/>
        <dbReference type="ChEBI" id="CHEBI:78784"/>
        <dbReference type="ChEBI" id="CHEBI:78785"/>
        <dbReference type="EC" id="1.3.1.9"/>
    </reaction>
</comment>
<evidence type="ECO:0000256" key="4">
    <source>
        <dbReference type="ARBA" id="ARBA00022801"/>
    </source>
</evidence>
<dbReference type="RefSeq" id="XP_018186528.1">
    <property type="nucleotide sequence ID" value="XM_018334446.1"/>
</dbReference>
<evidence type="ECO:0000256" key="2">
    <source>
        <dbReference type="ARBA" id="ARBA00010009"/>
    </source>
</evidence>
<keyword evidence="4 15" id="KW-0378">Hydrolase</keyword>
<keyword evidence="8" id="KW-0456">Lyase</keyword>
<keyword evidence="5 15" id="KW-0521">NADP</keyword>
<comment type="catalytic activity">
    <reaction evidence="1">
        <text>a (3R)-hydroxyacyl-[ACP] = a (2E)-enoyl-[ACP] + H2O</text>
        <dbReference type="Rhea" id="RHEA:13097"/>
        <dbReference type="Rhea" id="RHEA-COMP:9925"/>
        <dbReference type="Rhea" id="RHEA-COMP:9945"/>
        <dbReference type="ChEBI" id="CHEBI:15377"/>
        <dbReference type="ChEBI" id="CHEBI:78784"/>
        <dbReference type="ChEBI" id="CHEBI:78827"/>
        <dbReference type="EC" id="4.2.1.59"/>
    </reaction>
</comment>
<keyword evidence="9" id="KW-0511">Multifunctional enzyme</keyword>
<dbReference type="InterPro" id="IPR040883">
    <property type="entry name" value="FAS_meander"/>
</dbReference>
<dbReference type="OrthoDB" id="4251012at2759"/>
<dbReference type="GO" id="GO:0019171">
    <property type="term" value="F:(3R)-hydroxyacyl-[acyl-carrier-protein] dehydratase activity"/>
    <property type="evidence" value="ECO:0007669"/>
    <property type="project" value="UniProtKB-EC"/>
</dbReference>
<evidence type="ECO:0000313" key="18">
    <source>
        <dbReference type="EMBL" id="KZF20973.1"/>
    </source>
</evidence>
<dbReference type="Proteomes" id="UP000076632">
    <property type="component" value="Unassembled WGS sequence"/>
</dbReference>
<dbReference type="GO" id="GO:0004321">
    <property type="term" value="F:fatty-acyl-CoA synthase activity"/>
    <property type="evidence" value="ECO:0007669"/>
    <property type="project" value="UniProtKB-EC"/>
</dbReference>
<evidence type="ECO:0000256" key="7">
    <source>
        <dbReference type="ARBA" id="ARBA00023027"/>
    </source>
</evidence>
<gene>
    <name evidence="18" type="ORF">L228DRAFT_262824</name>
</gene>